<dbReference type="PANTHER" id="PTHR24373">
    <property type="entry name" value="SLIT RELATED LEUCINE-RICH REPEAT NEURONAL PROTEIN"/>
    <property type="match status" value="1"/>
</dbReference>
<dbReference type="Proteomes" id="UP000617171">
    <property type="component" value="Unassembled WGS sequence"/>
</dbReference>
<keyword evidence="4" id="KW-1185">Reference proteome</keyword>
<dbReference type="InterPro" id="IPR001611">
    <property type="entry name" value="Leu-rich_rpt"/>
</dbReference>
<dbReference type="Gene3D" id="3.80.10.10">
    <property type="entry name" value="Ribonuclease Inhibitor"/>
    <property type="match status" value="2"/>
</dbReference>
<dbReference type="Pfam" id="PF20178">
    <property type="entry name" value="ToxA_N"/>
    <property type="match status" value="1"/>
</dbReference>
<reference evidence="3 4" key="1">
    <citation type="journal article" date="2020" name="Microorganisms">
        <title>Reliable Identification of Environmental Pseudomonas Isolates Using the rpoD Gene.</title>
        <authorList>
            <consortium name="The Broad Institute Genome Sequencing Platform"/>
            <person name="Girard L."/>
            <person name="Lood C."/>
            <person name="Rokni-Zadeh H."/>
            <person name="van Noort V."/>
            <person name="Lavigne R."/>
            <person name="De Mot R."/>
        </authorList>
    </citation>
    <scope>NUCLEOTIDE SEQUENCE [LARGE SCALE GENOMIC DNA]</scope>
    <source>
        <strain evidence="3 4">SWRI196</strain>
    </source>
</reference>
<evidence type="ECO:0000313" key="3">
    <source>
        <dbReference type="EMBL" id="MBC3347712.1"/>
    </source>
</evidence>
<evidence type="ECO:0000259" key="2">
    <source>
        <dbReference type="Pfam" id="PF20178"/>
    </source>
</evidence>
<dbReference type="RefSeq" id="WP_186656422.1">
    <property type="nucleotide sequence ID" value="NZ_JABWQV010000078.1"/>
</dbReference>
<dbReference type="InterPro" id="IPR032675">
    <property type="entry name" value="LRR_dom_sf"/>
</dbReference>
<dbReference type="InterPro" id="IPR050328">
    <property type="entry name" value="Dev_Immune_Receptor"/>
</dbReference>
<comment type="caution">
    <text evidence="3">The sequence shown here is derived from an EMBL/GenBank/DDBJ whole genome shotgun (WGS) entry which is preliminary data.</text>
</comment>
<dbReference type="EMBL" id="JABWQV010000078">
    <property type="protein sequence ID" value="MBC3347712.1"/>
    <property type="molecule type" value="Genomic_DNA"/>
</dbReference>
<protein>
    <submittedName>
        <fullName evidence="3">Leucine-rich repeat domain-containing protein</fullName>
    </submittedName>
</protein>
<proteinExistence type="predicted"/>
<evidence type="ECO:0000313" key="4">
    <source>
        <dbReference type="Proteomes" id="UP000617171"/>
    </source>
</evidence>
<gene>
    <name evidence="3" type="ORF">HU811_13830</name>
</gene>
<name>A0ABR6UT18_9PSED</name>
<dbReference type="PROSITE" id="PS51450">
    <property type="entry name" value="LRR"/>
    <property type="match status" value="1"/>
</dbReference>
<dbReference type="InterPro" id="IPR046673">
    <property type="entry name" value="ToxA_N"/>
</dbReference>
<feature type="domain" description="Dermonecrotic toxin N-terminal" evidence="2">
    <location>
        <begin position="50"/>
        <end position="310"/>
    </location>
</feature>
<dbReference type="PANTHER" id="PTHR24373:SF370">
    <property type="entry name" value="FISH-LIPS, ISOFORM E"/>
    <property type="match status" value="1"/>
</dbReference>
<keyword evidence="1" id="KW-0732">Signal</keyword>
<organism evidence="3 4">
    <name type="scientific">Pseudomonas tehranensis</name>
    <dbReference type="NCBI Taxonomy" id="2745502"/>
    <lineage>
        <taxon>Bacteria</taxon>
        <taxon>Pseudomonadati</taxon>
        <taxon>Pseudomonadota</taxon>
        <taxon>Gammaproteobacteria</taxon>
        <taxon>Pseudomonadales</taxon>
        <taxon>Pseudomonadaceae</taxon>
        <taxon>Pseudomonas</taxon>
    </lineage>
</organism>
<dbReference type="SUPFAM" id="SSF52058">
    <property type="entry name" value="L domain-like"/>
    <property type="match status" value="1"/>
</dbReference>
<accession>A0ABR6UT18</accession>
<sequence length="1698" mass="190580">MSTLETHVEFIRARLPVWLKRASRAHQKRFKVLTQQLQRDSDTLNALMIDLPAPDTFTRDLLQAQPQVQAWGAMNGTGGVAGAVRRARVKRDPFGASLSVVEAAMRNYPPADATVGSEFDKKGELFIKGKPGEFSRWGAPSATAALPTTPASFARLCRQVDVGGAYQRLLEQRLPRIGREVPAVAKAYRAYARSQLAYDAYEAKLDGRLDETGERLLAYVGVQLEDRLVAPLACEVKALEVLSAPLFGARVYWGLAADAKGVRPVVLHLPHDVVAPIKQFPSLQAMAAQLTERMRKRSYRQSLMRYLPMRLQARLGEALHDQVEWEVKDNLNLFQEIHARITGWREGELGEDGNPRRIRVPAPHVPWNLSDVRENHWDDRYHEWRTHTLANASALMVPTKNQDWQALLARFEYWESLVERSLMLAVSFIPFCAPIGMAAAAVGGVRLVYEFFEGIQAFNEGHAQEGIDHIFNVLFGVAQGAYLGFIGGAVEPMPMQDGTTRLWNGDVTPFQARRRPPMEAEQDAWGVWRTTDQAWVQVEGRYFEVQGSADALGLRLPAGHRGVTPLLEWSRARGWRWAHRNPLQRSNLELLRDFAETPGELDDNTILALQRQVGISEAHLRYLQVEGQPLPALFADALSEARNWQKVQQTIGRLRRDEAPGHVPVQITQALVDLPGWPKDLMLRYHDGGQTHLVGDTAASRALDVHDADLAQDAWADRILAGLSVDEQRTLLGQSSLGLRPVERSRLLARRWSDYLERHGTQVSAAMVRPAGLDPLAVPVARAFSGLPESMANELANLAQGQDRLRLLKGRVIGRLGKQCVEALSELRLTRALRALERGESSADRDGIVMGLLGSITRLRGRLHLRLLSPEQLHLLTVGEKGPLKVIRQEGWQYQPFDEEGSELAGPSNLEQALLRAMPDEARKALGLNIWDAEKLRQELLEMALGDRQSLRAYLRLKRLDSDGSAPQWLNKAFGYPLSGRGRLPLQRWHGSLQRRLERLYPHSAGEALAELQRSLTDQAGREGISLDDLVTRLTQEWATLDEGLRQWEVHEGIHHPVESQYHREDLIALRKEVAKEIRRAWRREPDPTREDSELILRLSGWHIGRLPPLSARFEHIEELMLAHMGLNEDPSDFLRLFPNVDTLRLHDNNLTAVPVATGEFRHLLELSLGKNPLNMDANVFAPLLGADRAPLLEELNLSGVSGGAVGSADRVTAIGRLGELPSLHELVWSDNVHFTPEELQTITALPGLQRLDLARCGLRLDQQGSAFLRTATGLKELRLSGNNCRELPDLPELAALESLELANAKLDRVPALALTLISRPSSEPLFVDLKGNHITDIQGDLIPALGSMPTSNTLGLWLEDNPLPSSQIRILRALDPQSFRYTVDDWLETFTGLQRALEVARDDAGGRRFIDWFCAAISDVDADTPGGLALGDRQRAAGILQYYTGYPDIYADLSARITDFNQQLGQLRMRLQGRVMDPQTPDVAELELHFLMFQSVQRARLESQGEPFASFIGNHYDYWNRVLSSRIPEVSQRRAAMTREGFINWLCEAQDTFNSNDQTPRVGELAWRPYLGLMSREWGDGLAIWDTVEDNLVDAFSEPVDPSQWPQVLRDNLMQPDTDLPSALESAMEPEGIVWHRVRLEAVADVAWNAGTPVMLTEDQLRRTMAIYRSVKSREVEAMVRRITSSMVTSWWSSRPQ</sequence>
<evidence type="ECO:0000256" key="1">
    <source>
        <dbReference type="ARBA" id="ARBA00022729"/>
    </source>
</evidence>